<name>A0A261RZ17_9BORD</name>
<keyword evidence="2" id="KW-1185">Reference proteome</keyword>
<dbReference type="EMBL" id="NEVM01000005">
    <property type="protein sequence ID" value="OZI30121.1"/>
    <property type="molecule type" value="Genomic_DNA"/>
</dbReference>
<gene>
    <name evidence="1" type="ORF">CAL29_18840</name>
</gene>
<organism evidence="1 2">
    <name type="scientific">Bordetella genomosp. 10</name>
    <dbReference type="NCBI Taxonomy" id="1416804"/>
    <lineage>
        <taxon>Bacteria</taxon>
        <taxon>Pseudomonadati</taxon>
        <taxon>Pseudomonadota</taxon>
        <taxon>Betaproteobacteria</taxon>
        <taxon>Burkholderiales</taxon>
        <taxon>Alcaligenaceae</taxon>
        <taxon>Bordetella</taxon>
    </lineage>
</organism>
<evidence type="ECO:0000313" key="2">
    <source>
        <dbReference type="Proteomes" id="UP000216020"/>
    </source>
</evidence>
<dbReference type="AlphaFoldDB" id="A0A261RZ17"/>
<accession>A0A261RZ17</accession>
<sequence length="80" mass="8968">MDEENAMDELRVALLRNWANQGFDFPVYGVLDADELEQEGKTTLAIDGGRWCVVVPDDVRVVPSVPVREAVTEGWLDEGY</sequence>
<proteinExistence type="predicted"/>
<reference evidence="2" key="1">
    <citation type="submission" date="2017-05" db="EMBL/GenBank/DDBJ databases">
        <title>Complete and WGS of Bordetella genogroups.</title>
        <authorList>
            <person name="Spilker T."/>
            <person name="Lipuma J."/>
        </authorList>
    </citation>
    <scope>NUCLEOTIDE SEQUENCE [LARGE SCALE GENOMIC DNA]</scope>
    <source>
        <strain evidence="2">AU16122</strain>
    </source>
</reference>
<comment type="caution">
    <text evidence="1">The sequence shown here is derived from an EMBL/GenBank/DDBJ whole genome shotgun (WGS) entry which is preliminary data.</text>
</comment>
<dbReference type="Proteomes" id="UP000216020">
    <property type="component" value="Unassembled WGS sequence"/>
</dbReference>
<evidence type="ECO:0000313" key="1">
    <source>
        <dbReference type="EMBL" id="OZI30121.1"/>
    </source>
</evidence>
<protein>
    <submittedName>
        <fullName evidence="1">Uncharacterized protein</fullName>
    </submittedName>
</protein>